<evidence type="ECO:0000313" key="15">
    <source>
        <dbReference type="EMBL" id="EHQ28551.1"/>
    </source>
</evidence>
<dbReference type="AlphaFoldDB" id="H1Y306"/>
<sequence>MSRYPRWLLLPFSWLYGLIIIIRNWCYDAGVFKSHRFNIPVISVGNLDIGGAGKSPMTEYLVRLLKNKYALATLSRGYGRKTLGFLIAKSSATATEVGDEPAQFKQKFPEVTVAVCEKRVVGIEQLRASHNLIILDDAYQHRAVTPGYSILLFDYSRVFEPHLMLPVGNLREPFSGRRRADTIIVTKCPDDLDKQHREKIKARIRPLAHQELFFTSISYGGLQDMDGLKTGVVIDQDTAVFLLTGIANAAPLLNHVKKQSRQVIHHNYPDHHQYTLKNIAKLADEFKACVAVKKLIVTTEKDIQRLREHDLLPIVKQLPIWVMPIQVHFLAEGQTLFNEIIKNYVR</sequence>
<name>H1Y306_9SPHI</name>
<dbReference type="Proteomes" id="UP000002774">
    <property type="component" value="Chromosome"/>
</dbReference>
<keyword evidence="14" id="KW-1133">Transmembrane helix</keyword>
<protein>
    <recommendedName>
        <fullName evidence="4 13">Tetraacyldisaccharide 4'-kinase</fullName>
        <ecNumber evidence="3 13">2.7.1.130</ecNumber>
    </recommendedName>
    <alternativeName>
        <fullName evidence="12 13">Lipid A 4'-kinase</fullName>
    </alternativeName>
</protein>
<keyword evidence="16" id="KW-1185">Reference proteome</keyword>
<evidence type="ECO:0000256" key="2">
    <source>
        <dbReference type="ARBA" id="ARBA00004870"/>
    </source>
</evidence>
<reference evidence="15" key="1">
    <citation type="submission" date="2011-09" db="EMBL/GenBank/DDBJ databases">
        <title>The permanent draft genome of Mucilaginibacter paludis DSM 18603.</title>
        <authorList>
            <consortium name="US DOE Joint Genome Institute (JGI-PGF)"/>
            <person name="Lucas S."/>
            <person name="Han J."/>
            <person name="Lapidus A."/>
            <person name="Bruce D."/>
            <person name="Goodwin L."/>
            <person name="Pitluck S."/>
            <person name="Peters L."/>
            <person name="Kyrpides N."/>
            <person name="Mavromatis K."/>
            <person name="Ivanova N."/>
            <person name="Mikhailova N."/>
            <person name="Held B."/>
            <person name="Detter J.C."/>
            <person name="Tapia R."/>
            <person name="Han C."/>
            <person name="Land M."/>
            <person name="Hauser L."/>
            <person name="Markowitz V."/>
            <person name="Cheng J.-F."/>
            <person name="Hugenholtz P."/>
            <person name="Woyke T."/>
            <person name="Wu D."/>
            <person name="Tindall B."/>
            <person name="Brambilla E."/>
            <person name="Klenk H.-P."/>
            <person name="Eisen J.A."/>
        </authorList>
    </citation>
    <scope>NUCLEOTIDE SEQUENCE [LARGE SCALE GENOMIC DNA]</scope>
    <source>
        <strain evidence="15">DSM 18603</strain>
    </source>
</reference>
<dbReference type="GO" id="GO:0005524">
    <property type="term" value="F:ATP binding"/>
    <property type="evidence" value="ECO:0007669"/>
    <property type="project" value="UniProtKB-UniRule"/>
</dbReference>
<dbReference type="GO" id="GO:0005886">
    <property type="term" value="C:plasma membrane"/>
    <property type="evidence" value="ECO:0007669"/>
    <property type="project" value="TreeGrafter"/>
</dbReference>
<dbReference type="eggNOG" id="COG1663">
    <property type="taxonomic scope" value="Bacteria"/>
</dbReference>
<accession>H1Y306</accession>
<comment type="function">
    <text evidence="1 13">Transfers the gamma-phosphate of ATP to the 4'-position of a tetraacyldisaccharide 1-phosphate intermediate (termed DS-1-P) to form tetraacyldisaccharide 1,4'-bis-phosphate (lipid IVA).</text>
</comment>
<dbReference type="RefSeq" id="WP_008509412.1">
    <property type="nucleotide sequence ID" value="NZ_CM001403.1"/>
</dbReference>
<evidence type="ECO:0000256" key="8">
    <source>
        <dbReference type="ARBA" id="ARBA00022741"/>
    </source>
</evidence>
<evidence type="ECO:0000256" key="13">
    <source>
        <dbReference type="HAMAP-Rule" id="MF_00409"/>
    </source>
</evidence>
<keyword evidence="14" id="KW-0472">Membrane</keyword>
<keyword evidence="6 13" id="KW-0441">Lipid A biosynthesis</keyword>
<evidence type="ECO:0000313" key="16">
    <source>
        <dbReference type="Proteomes" id="UP000002774"/>
    </source>
</evidence>
<evidence type="ECO:0000256" key="10">
    <source>
        <dbReference type="ARBA" id="ARBA00022840"/>
    </source>
</evidence>
<evidence type="ECO:0000256" key="6">
    <source>
        <dbReference type="ARBA" id="ARBA00022556"/>
    </source>
</evidence>
<evidence type="ECO:0000256" key="11">
    <source>
        <dbReference type="ARBA" id="ARBA00023098"/>
    </source>
</evidence>
<evidence type="ECO:0000256" key="14">
    <source>
        <dbReference type="SAM" id="Phobius"/>
    </source>
</evidence>
<dbReference type="InterPro" id="IPR027417">
    <property type="entry name" value="P-loop_NTPase"/>
</dbReference>
<evidence type="ECO:0000256" key="12">
    <source>
        <dbReference type="ARBA" id="ARBA00029757"/>
    </source>
</evidence>
<keyword evidence="8 13" id="KW-0547">Nucleotide-binding</keyword>
<dbReference type="Pfam" id="PF02606">
    <property type="entry name" value="LpxK"/>
    <property type="match status" value="1"/>
</dbReference>
<keyword evidence="7 13" id="KW-0808">Transferase</keyword>
<comment type="similarity">
    <text evidence="13">Belongs to the LpxK family.</text>
</comment>
<dbReference type="GO" id="GO:0009244">
    <property type="term" value="P:lipopolysaccharide core region biosynthetic process"/>
    <property type="evidence" value="ECO:0007669"/>
    <property type="project" value="TreeGrafter"/>
</dbReference>
<proteinExistence type="inferred from homology"/>
<dbReference type="SUPFAM" id="SSF52540">
    <property type="entry name" value="P-loop containing nucleoside triphosphate hydrolases"/>
    <property type="match status" value="1"/>
</dbReference>
<comment type="caution">
    <text evidence="13">Lacks conserved residue(s) required for the propagation of feature annotation.</text>
</comment>
<dbReference type="GO" id="GO:0009245">
    <property type="term" value="P:lipid A biosynthetic process"/>
    <property type="evidence" value="ECO:0007669"/>
    <property type="project" value="UniProtKB-UniRule"/>
</dbReference>
<dbReference type="EC" id="2.7.1.130" evidence="3 13"/>
<dbReference type="EMBL" id="CM001403">
    <property type="protein sequence ID" value="EHQ28551.1"/>
    <property type="molecule type" value="Genomic_DNA"/>
</dbReference>
<keyword evidence="5 13" id="KW-0444">Lipid biosynthesis</keyword>
<dbReference type="PANTHER" id="PTHR42724:SF1">
    <property type="entry name" value="TETRAACYLDISACCHARIDE 4'-KINASE, MITOCHONDRIAL-RELATED"/>
    <property type="match status" value="1"/>
</dbReference>
<dbReference type="NCBIfam" id="TIGR00682">
    <property type="entry name" value="lpxK"/>
    <property type="match status" value="1"/>
</dbReference>
<dbReference type="STRING" id="714943.Mucpa_4461"/>
<evidence type="ECO:0000256" key="5">
    <source>
        <dbReference type="ARBA" id="ARBA00022516"/>
    </source>
</evidence>
<evidence type="ECO:0000256" key="1">
    <source>
        <dbReference type="ARBA" id="ARBA00002274"/>
    </source>
</evidence>
<dbReference type="HAMAP" id="MF_00409">
    <property type="entry name" value="LpxK"/>
    <property type="match status" value="1"/>
</dbReference>
<keyword evidence="10 13" id="KW-0067">ATP-binding</keyword>
<dbReference type="GO" id="GO:0009029">
    <property type="term" value="F:lipid-A 4'-kinase activity"/>
    <property type="evidence" value="ECO:0007669"/>
    <property type="project" value="UniProtKB-UniRule"/>
</dbReference>
<dbReference type="InterPro" id="IPR003758">
    <property type="entry name" value="LpxK"/>
</dbReference>
<evidence type="ECO:0000256" key="3">
    <source>
        <dbReference type="ARBA" id="ARBA00012071"/>
    </source>
</evidence>
<evidence type="ECO:0000256" key="4">
    <source>
        <dbReference type="ARBA" id="ARBA00016436"/>
    </source>
</evidence>
<evidence type="ECO:0000256" key="9">
    <source>
        <dbReference type="ARBA" id="ARBA00022777"/>
    </source>
</evidence>
<keyword evidence="14" id="KW-0812">Transmembrane</keyword>
<keyword evidence="9 13" id="KW-0418">Kinase</keyword>
<keyword evidence="11 13" id="KW-0443">Lipid metabolism</keyword>
<comment type="catalytic activity">
    <reaction evidence="13">
        <text>a lipid A disaccharide + ATP = a lipid IVA + ADP + H(+)</text>
        <dbReference type="Rhea" id="RHEA:67840"/>
        <dbReference type="ChEBI" id="CHEBI:15378"/>
        <dbReference type="ChEBI" id="CHEBI:30616"/>
        <dbReference type="ChEBI" id="CHEBI:176343"/>
        <dbReference type="ChEBI" id="CHEBI:176425"/>
        <dbReference type="ChEBI" id="CHEBI:456216"/>
        <dbReference type="EC" id="2.7.1.130"/>
    </reaction>
</comment>
<dbReference type="PANTHER" id="PTHR42724">
    <property type="entry name" value="TETRAACYLDISACCHARIDE 4'-KINASE"/>
    <property type="match status" value="1"/>
</dbReference>
<organism evidence="15 16">
    <name type="scientific">Mucilaginibacter paludis DSM 18603</name>
    <dbReference type="NCBI Taxonomy" id="714943"/>
    <lineage>
        <taxon>Bacteria</taxon>
        <taxon>Pseudomonadati</taxon>
        <taxon>Bacteroidota</taxon>
        <taxon>Sphingobacteriia</taxon>
        <taxon>Sphingobacteriales</taxon>
        <taxon>Sphingobacteriaceae</taxon>
        <taxon>Mucilaginibacter</taxon>
    </lineage>
</organism>
<gene>
    <name evidence="13" type="primary">lpxK</name>
    <name evidence="15" type="ORF">Mucpa_4461</name>
</gene>
<comment type="pathway">
    <text evidence="2 13">Glycolipid biosynthesis; lipid IV(A) biosynthesis; lipid IV(A) from (3R)-3-hydroxytetradecanoyl-[acyl-carrier-protein] and UDP-N-acetyl-alpha-D-glucosamine: step 6/6.</text>
</comment>
<feature type="transmembrane region" description="Helical" evidence="14">
    <location>
        <begin position="7"/>
        <end position="25"/>
    </location>
</feature>
<dbReference type="HOGENOM" id="CLU_038816_6_0_10"/>
<dbReference type="OrthoDB" id="9766423at2"/>
<evidence type="ECO:0000256" key="7">
    <source>
        <dbReference type="ARBA" id="ARBA00022679"/>
    </source>
</evidence>
<dbReference type="UniPathway" id="UPA00359">
    <property type="reaction ID" value="UER00482"/>
</dbReference>